<sequence>MHFFSFSLLPFLTFFPSPFSFISLSYPLPIPSFPLPLYLSSPPFPLSSSPPFSLPSFPLLSSPSSSSPPSSSSLLSSFLLPSSPLSPSSFLFPPSPLLPSLSLLLSSLPPPSSLPLFPFSPLPSPPLSPHPLLFLPHPLPPSPPLPPSLPLSPHPPSLSPPPSPPSSPSLSLSSPSSHPLSLPPPSSLLPLPSLLPGRGRRSSISQHLLSPASGSRLLHLDAVQSHSGWLTIAAFLVFSSLCQWFLWPCVNPDDHSSTSATTTTVLRTTAEAAKNLPGTTRPSFISILSTMLKAIMGQGEMQRHHNLPILYPTESTSLSTPHRRRPTPTQQRRTNRVPEFMVVLVVILVVYSGNLTAFLSMPHVDRPPSTIHDIVTMGWTITLNKAYGSHDLVKVISNLSETQTEDYQILYQRALRRGMVKENQGVQRTYDIDQIRDEDIAYVMGKTGADVITNREMSDERQCTLDYGREAIGEAFSAMAFPKMSLIKPYFDAKLRWMRQMGVIHNYYNNYFGIRCFQSSNRKSEKRAMKLDQVR</sequence>
<dbReference type="EMBL" id="QCYY01003800">
    <property type="protein sequence ID" value="ROT62154.1"/>
    <property type="molecule type" value="Genomic_DNA"/>
</dbReference>
<feature type="region of interest" description="Disordered" evidence="1">
    <location>
        <begin position="145"/>
        <end position="183"/>
    </location>
</feature>
<feature type="signal peptide" evidence="2">
    <location>
        <begin position="1"/>
        <end position="20"/>
    </location>
</feature>
<feature type="compositionally biased region" description="Low complexity" evidence="1">
    <location>
        <begin position="168"/>
        <end position="180"/>
    </location>
</feature>
<dbReference type="Proteomes" id="UP000283509">
    <property type="component" value="Unassembled WGS sequence"/>
</dbReference>
<gene>
    <name evidence="3" type="ORF">C7M84_020013</name>
</gene>
<evidence type="ECO:0000313" key="4">
    <source>
        <dbReference type="Proteomes" id="UP000283509"/>
    </source>
</evidence>
<accession>A0A3R7QAY7</accession>
<evidence type="ECO:0000256" key="1">
    <source>
        <dbReference type="SAM" id="MobiDB-lite"/>
    </source>
</evidence>
<protein>
    <recommendedName>
        <fullName evidence="5">Ionotropic glutamate receptor C-terminal domain-containing protein</fullName>
    </recommendedName>
</protein>
<comment type="caution">
    <text evidence="3">The sequence shown here is derived from an EMBL/GenBank/DDBJ whole genome shotgun (WGS) entry which is preliminary data.</text>
</comment>
<keyword evidence="4" id="KW-1185">Reference proteome</keyword>
<evidence type="ECO:0008006" key="5">
    <source>
        <dbReference type="Google" id="ProtNLM"/>
    </source>
</evidence>
<keyword evidence="2" id="KW-0732">Signal</keyword>
<name>A0A3R7QAY7_PENVA</name>
<evidence type="ECO:0000256" key="2">
    <source>
        <dbReference type="SAM" id="SignalP"/>
    </source>
</evidence>
<evidence type="ECO:0000313" key="3">
    <source>
        <dbReference type="EMBL" id="ROT62154.1"/>
    </source>
</evidence>
<reference evidence="3 4" key="1">
    <citation type="submission" date="2018-04" db="EMBL/GenBank/DDBJ databases">
        <authorList>
            <person name="Zhang X."/>
            <person name="Yuan J."/>
            <person name="Li F."/>
            <person name="Xiang J."/>
        </authorList>
    </citation>
    <scope>NUCLEOTIDE SEQUENCE [LARGE SCALE GENOMIC DNA]</scope>
    <source>
        <tissue evidence="3">Muscle</tissue>
    </source>
</reference>
<dbReference type="AlphaFoldDB" id="A0A3R7QAY7"/>
<proteinExistence type="predicted"/>
<reference evidence="3 4" key="2">
    <citation type="submission" date="2019-01" db="EMBL/GenBank/DDBJ databases">
        <title>The decoding of complex shrimp genome reveals the adaptation for benthos swimmer, frequently molting mechanism and breeding impact on genome.</title>
        <authorList>
            <person name="Sun Y."/>
            <person name="Gao Y."/>
            <person name="Yu Y."/>
        </authorList>
    </citation>
    <scope>NUCLEOTIDE SEQUENCE [LARGE SCALE GENOMIC DNA]</scope>
    <source>
        <tissue evidence="3">Muscle</tissue>
    </source>
</reference>
<feature type="compositionally biased region" description="Pro residues" evidence="1">
    <location>
        <begin position="145"/>
        <end position="167"/>
    </location>
</feature>
<feature type="chain" id="PRO_5018734216" description="Ionotropic glutamate receptor C-terminal domain-containing protein" evidence="2">
    <location>
        <begin position="21"/>
        <end position="535"/>
    </location>
</feature>
<organism evidence="3 4">
    <name type="scientific">Penaeus vannamei</name>
    <name type="common">Whiteleg shrimp</name>
    <name type="synonym">Litopenaeus vannamei</name>
    <dbReference type="NCBI Taxonomy" id="6689"/>
    <lineage>
        <taxon>Eukaryota</taxon>
        <taxon>Metazoa</taxon>
        <taxon>Ecdysozoa</taxon>
        <taxon>Arthropoda</taxon>
        <taxon>Crustacea</taxon>
        <taxon>Multicrustacea</taxon>
        <taxon>Malacostraca</taxon>
        <taxon>Eumalacostraca</taxon>
        <taxon>Eucarida</taxon>
        <taxon>Decapoda</taxon>
        <taxon>Dendrobranchiata</taxon>
        <taxon>Penaeoidea</taxon>
        <taxon>Penaeidae</taxon>
        <taxon>Penaeus</taxon>
    </lineage>
</organism>
<dbReference type="OrthoDB" id="5984008at2759"/>